<keyword evidence="2 5" id="KW-0479">Metal-binding</keyword>
<dbReference type="FunCoup" id="E4ZYD5">
    <property type="interactions" value="268"/>
</dbReference>
<dbReference type="AlphaFoldDB" id="E4ZYD5"/>
<dbReference type="HOGENOM" id="CLU_031040_8_1_1"/>
<accession>E4ZYD5</accession>
<keyword evidence="3 5" id="KW-0862">Zinc</keyword>
<comment type="catalytic activity">
    <reaction evidence="5">
        <text>L-methionyl-[protein] + [thioredoxin]-disulfide + H2O = L-methionyl-(R)-S-oxide-[protein] + [thioredoxin]-dithiol</text>
        <dbReference type="Rhea" id="RHEA:24164"/>
        <dbReference type="Rhea" id="RHEA-COMP:10698"/>
        <dbReference type="Rhea" id="RHEA-COMP:10700"/>
        <dbReference type="Rhea" id="RHEA-COMP:12313"/>
        <dbReference type="Rhea" id="RHEA-COMP:12314"/>
        <dbReference type="ChEBI" id="CHEBI:15377"/>
        <dbReference type="ChEBI" id="CHEBI:16044"/>
        <dbReference type="ChEBI" id="CHEBI:29950"/>
        <dbReference type="ChEBI" id="CHEBI:45764"/>
        <dbReference type="ChEBI" id="CHEBI:50058"/>
        <dbReference type="EC" id="1.8.4.12"/>
    </reaction>
</comment>
<evidence type="ECO:0000313" key="7">
    <source>
        <dbReference type="EMBL" id="CBX96380.1"/>
    </source>
</evidence>
<protein>
    <recommendedName>
        <fullName evidence="5">Peptide-methionine (R)-S-oxide reductase</fullName>
        <ecNumber evidence="5">1.8.4.12</ecNumber>
    </recommendedName>
</protein>
<dbReference type="EC" id="1.8.4.12" evidence="5"/>
<proteinExistence type="inferred from homology"/>
<sequence>MCPLLQLEVLFVRMMNPEILKAVYLSGVWPFGAMTVQKCERRMVYKFQGCKHVDHVTASINPLHDTTLDFHMRYPSIPTILRAFHTVTNTTVSFARLRNTNNLGHTLHSLPQRAIIYRSMPSIPFLGSLFGSSSNMADAKNYEVSKTDGEWQAVLSPEQFRILRQKGTEAPGTGKYDKHYPDKGVYKCSGCEAPLYKASTKFDSHCGWPAFWDAIPGAVGQKPDPGLGMMRTEIVCNQCGGHLGHIFKGEKFNNPKDERHCVNSISLRFDEQNEG</sequence>
<dbReference type="GO" id="GO:0046872">
    <property type="term" value="F:metal ion binding"/>
    <property type="evidence" value="ECO:0007669"/>
    <property type="project" value="UniProtKB-KW"/>
</dbReference>
<organism evidence="8">
    <name type="scientific">Leptosphaeria maculans (strain JN3 / isolate v23.1.3 / race Av1-4-5-6-7-8)</name>
    <name type="common">Blackleg fungus</name>
    <name type="synonym">Phoma lingam</name>
    <dbReference type="NCBI Taxonomy" id="985895"/>
    <lineage>
        <taxon>Eukaryota</taxon>
        <taxon>Fungi</taxon>
        <taxon>Dikarya</taxon>
        <taxon>Ascomycota</taxon>
        <taxon>Pezizomycotina</taxon>
        <taxon>Dothideomycetes</taxon>
        <taxon>Pleosporomycetidae</taxon>
        <taxon>Pleosporales</taxon>
        <taxon>Pleosporineae</taxon>
        <taxon>Leptosphaeriaceae</taxon>
        <taxon>Plenodomus</taxon>
        <taxon>Plenodomus lingam/Leptosphaeria maculans species complex</taxon>
    </lineage>
</organism>
<evidence type="ECO:0000259" key="6">
    <source>
        <dbReference type="PROSITE" id="PS51790"/>
    </source>
</evidence>
<dbReference type="Proteomes" id="UP000002668">
    <property type="component" value="Genome"/>
</dbReference>
<comment type="similarity">
    <text evidence="1 5">Belongs to the MsrB Met sulfoxide reductase family.</text>
</comment>
<evidence type="ECO:0000256" key="1">
    <source>
        <dbReference type="ARBA" id="ARBA00007174"/>
    </source>
</evidence>
<keyword evidence="4 5" id="KW-0560">Oxidoreductase</keyword>
<dbReference type="PANTHER" id="PTHR46081">
    <property type="entry name" value="PEPTIDE METHIONINE SULFOXIDE REDUCTASE 2"/>
    <property type="match status" value="1"/>
</dbReference>
<dbReference type="SUPFAM" id="SSF51316">
    <property type="entry name" value="Mss4-like"/>
    <property type="match status" value="1"/>
</dbReference>
<dbReference type="InParanoid" id="E4ZYD5"/>
<dbReference type="VEuPathDB" id="FungiDB:LEMA_P112990.1"/>
<dbReference type="InterPro" id="IPR028427">
    <property type="entry name" value="Met_Sox_Rdtase_MsrB"/>
</dbReference>
<dbReference type="InterPro" id="IPR011057">
    <property type="entry name" value="Mss4-like_sf"/>
</dbReference>
<dbReference type="GO" id="GO:0033743">
    <property type="term" value="F:peptide-methionine (R)-S-oxide reductase activity"/>
    <property type="evidence" value="ECO:0007669"/>
    <property type="project" value="UniProtKB-EC"/>
</dbReference>
<dbReference type="Gene3D" id="2.170.150.20">
    <property type="entry name" value="Peptide methionine sulfoxide reductase"/>
    <property type="match status" value="1"/>
</dbReference>
<dbReference type="PANTHER" id="PTHR46081:SF8">
    <property type="entry name" value="PEPTIDE METHIONINE SULFOXIDE REDUCTASE 2"/>
    <property type="match status" value="1"/>
</dbReference>
<dbReference type="PROSITE" id="PS51790">
    <property type="entry name" value="MSRB"/>
    <property type="match status" value="1"/>
</dbReference>
<evidence type="ECO:0000256" key="3">
    <source>
        <dbReference type="ARBA" id="ARBA00022833"/>
    </source>
</evidence>
<evidence type="ECO:0000256" key="2">
    <source>
        <dbReference type="ARBA" id="ARBA00022723"/>
    </source>
</evidence>
<dbReference type="GO" id="GO:0006979">
    <property type="term" value="P:response to oxidative stress"/>
    <property type="evidence" value="ECO:0007669"/>
    <property type="project" value="InterPro"/>
</dbReference>
<gene>
    <name evidence="7" type="ORF">LEMA_P112990.1</name>
</gene>
<dbReference type="STRING" id="985895.E4ZYD5"/>
<feature type="domain" description="MsrB" evidence="6">
    <location>
        <begin position="148"/>
        <end position="272"/>
    </location>
</feature>
<dbReference type="OrthoDB" id="44061at2759"/>
<reference evidence="8" key="1">
    <citation type="journal article" date="2011" name="Nat. Commun.">
        <title>Effector diversification within compartments of the Leptosphaeria maculans genome affected by Repeat-Induced Point mutations.</title>
        <authorList>
            <person name="Rouxel T."/>
            <person name="Grandaubert J."/>
            <person name="Hane J.K."/>
            <person name="Hoede C."/>
            <person name="van de Wouw A.P."/>
            <person name="Couloux A."/>
            <person name="Dominguez V."/>
            <person name="Anthouard V."/>
            <person name="Bally P."/>
            <person name="Bourras S."/>
            <person name="Cozijnsen A.J."/>
            <person name="Ciuffetti L.M."/>
            <person name="Degrave A."/>
            <person name="Dilmaghani A."/>
            <person name="Duret L."/>
            <person name="Fudal I."/>
            <person name="Goodwin S.B."/>
            <person name="Gout L."/>
            <person name="Glaser N."/>
            <person name="Linglin J."/>
            <person name="Kema G.H.J."/>
            <person name="Lapalu N."/>
            <person name="Lawrence C.B."/>
            <person name="May K."/>
            <person name="Meyer M."/>
            <person name="Ollivier B."/>
            <person name="Poulain J."/>
            <person name="Schoch C.L."/>
            <person name="Simon A."/>
            <person name="Spatafora J.W."/>
            <person name="Stachowiak A."/>
            <person name="Turgeon B.G."/>
            <person name="Tyler B.M."/>
            <person name="Vincent D."/>
            <person name="Weissenbach J."/>
            <person name="Amselem J."/>
            <person name="Quesneville H."/>
            <person name="Oliver R.P."/>
            <person name="Wincker P."/>
            <person name="Balesdent M.-H."/>
            <person name="Howlett B.J."/>
        </authorList>
    </citation>
    <scope>NUCLEOTIDE SEQUENCE [LARGE SCALE GENOMIC DNA]</scope>
    <source>
        <strain evidence="8">JN3 / isolate v23.1.3 / race Av1-4-5-6-7-8</strain>
    </source>
</reference>
<keyword evidence="8" id="KW-1185">Reference proteome</keyword>
<dbReference type="eggNOG" id="KOG0856">
    <property type="taxonomic scope" value="Eukaryota"/>
</dbReference>
<dbReference type="EMBL" id="FP929128">
    <property type="protein sequence ID" value="CBX96380.1"/>
    <property type="molecule type" value="Genomic_DNA"/>
</dbReference>
<dbReference type="Pfam" id="PF01641">
    <property type="entry name" value="SelR"/>
    <property type="match status" value="1"/>
</dbReference>
<evidence type="ECO:0000256" key="4">
    <source>
        <dbReference type="ARBA" id="ARBA00023002"/>
    </source>
</evidence>
<evidence type="ECO:0000256" key="5">
    <source>
        <dbReference type="RuleBase" id="RU365044"/>
    </source>
</evidence>
<evidence type="ECO:0000313" key="8">
    <source>
        <dbReference type="Proteomes" id="UP000002668"/>
    </source>
</evidence>
<dbReference type="GO" id="GO:0030091">
    <property type="term" value="P:protein repair"/>
    <property type="evidence" value="ECO:0007669"/>
    <property type="project" value="InterPro"/>
</dbReference>
<dbReference type="InterPro" id="IPR002579">
    <property type="entry name" value="Met_Sox_Rdtase_MsrB_dom"/>
</dbReference>
<dbReference type="NCBIfam" id="TIGR00357">
    <property type="entry name" value="peptide-methionine (R)-S-oxide reductase MsrB"/>
    <property type="match status" value="1"/>
</dbReference>
<name>E4ZYD5_LEPMJ</name>
<comment type="cofactor">
    <cofactor evidence="5">
        <name>Zn(2+)</name>
        <dbReference type="ChEBI" id="CHEBI:29105"/>
    </cofactor>
    <text evidence="5">Binds 1 zinc ion per subunit.</text>
</comment>